<dbReference type="InterPro" id="IPR042178">
    <property type="entry name" value="Serpin_sf_1"/>
</dbReference>
<dbReference type="AlphaFoldDB" id="A0A8D2JI37"/>
<protein>
    <recommendedName>
        <fullName evidence="2">Serpin domain-containing protein</fullName>
    </recommendedName>
</protein>
<evidence type="ECO:0000259" key="2">
    <source>
        <dbReference type="Pfam" id="PF00079"/>
    </source>
</evidence>
<feature type="domain" description="Serpin" evidence="2">
    <location>
        <begin position="7"/>
        <end position="57"/>
    </location>
</feature>
<evidence type="ECO:0000313" key="3">
    <source>
        <dbReference type="Ensembl" id="ENSVKKP00000013264.1"/>
    </source>
</evidence>
<dbReference type="InterPro" id="IPR036186">
    <property type="entry name" value="Serpin_sf"/>
</dbReference>
<dbReference type="Gene3D" id="3.30.497.10">
    <property type="entry name" value="Antithrombin, subunit I, domain 2"/>
    <property type="match status" value="1"/>
</dbReference>
<reference evidence="3" key="1">
    <citation type="submission" date="2025-08" db="UniProtKB">
        <authorList>
            <consortium name="Ensembl"/>
        </authorList>
    </citation>
    <scope>IDENTIFICATION</scope>
</reference>
<feature type="transmembrane region" description="Helical" evidence="1">
    <location>
        <begin position="57"/>
        <end position="76"/>
    </location>
</feature>
<dbReference type="SUPFAM" id="SSF56574">
    <property type="entry name" value="Serpins"/>
    <property type="match status" value="1"/>
</dbReference>
<evidence type="ECO:0000313" key="4">
    <source>
        <dbReference type="Proteomes" id="UP000694545"/>
    </source>
</evidence>
<feature type="transmembrane region" description="Helical" evidence="1">
    <location>
        <begin position="28"/>
        <end position="45"/>
    </location>
</feature>
<proteinExistence type="predicted"/>
<reference evidence="3" key="2">
    <citation type="submission" date="2025-09" db="UniProtKB">
        <authorList>
            <consortium name="Ensembl"/>
        </authorList>
    </citation>
    <scope>IDENTIFICATION</scope>
</reference>
<dbReference type="InterPro" id="IPR023796">
    <property type="entry name" value="Serpin_dom"/>
</dbReference>
<keyword evidence="4" id="KW-1185">Reference proteome</keyword>
<keyword evidence="1" id="KW-0812">Transmembrane</keyword>
<sequence>MESLVNANTHFGLDLFQMLNKHDPKGSIFFSGFNISSALAMVLLRSKGITAAQLSKVSRSFSVFAVAALMLIFCVFDQKLSAVNLLQPVPVYMKVRYKISFKSYLDHRISVSYP</sequence>
<accession>A0A8D2JI37</accession>
<organism evidence="3 4">
    <name type="scientific">Varanus komodoensis</name>
    <name type="common">Komodo dragon</name>
    <dbReference type="NCBI Taxonomy" id="61221"/>
    <lineage>
        <taxon>Eukaryota</taxon>
        <taxon>Metazoa</taxon>
        <taxon>Chordata</taxon>
        <taxon>Craniata</taxon>
        <taxon>Vertebrata</taxon>
        <taxon>Euteleostomi</taxon>
        <taxon>Lepidosauria</taxon>
        <taxon>Squamata</taxon>
        <taxon>Bifurcata</taxon>
        <taxon>Unidentata</taxon>
        <taxon>Episquamata</taxon>
        <taxon>Toxicofera</taxon>
        <taxon>Anguimorpha</taxon>
        <taxon>Paleoanguimorpha</taxon>
        <taxon>Varanoidea</taxon>
        <taxon>Varanidae</taxon>
        <taxon>Varanus</taxon>
    </lineage>
</organism>
<dbReference type="Proteomes" id="UP000694545">
    <property type="component" value="Unplaced"/>
</dbReference>
<keyword evidence="1" id="KW-0472">Membrane</keyword>
<keyword evidence="1" id="KW-1133">Transmembrane helix</keyword>
<dbReference type="Pfam" id="PF00079">
    <property type="entry name" value="Serpin"/>
    <property type="match status" value="1"/>
</dbReference>
<dbReference type="Ensembl" id="ENSVKKT00000013582.1">
    <property type="protein sequence ID" value="ENSVKKP00000013264.1"/>
    <property type="gene ID" value="ENSVKKG00000009167.1"/>
</dbReference>
<name>A0A8D2JI37_VARKO</name>
<evidence type="ECO:0000256" key="1">
    <source>
        <dbReference type="SAM" id="Phobius"/>
    </source>
</evidence>